<evidence type="ECO:0000259" key="3">
    <source>
        <dbReference type="PROSITE" id="PS50157"/>
    </source>
</evidence>
<dbReference type="PROSITE" id="PS50157">
    <property type="entry name" value="ZINC_FINGER_C2H2_2"/>
    <property type="match status" value="1"/>
</dbReference>
<feature type="compositionally biased region" description="Low complexity" evidence="2">
    <location>
        <begin position="147"/>
        <end position="165"/>
    </location>
</feature>
<keyword evidence="1" id="KW-0862">Zinc</keyword>
<feature type="compositionally biased region" description="Basic residues" evidence="2">
    <location>
        <begin position="85"/>
        <end position="100"/>
    </location>
</feature>
<keyword evidence="1" id="KW-0479">Metal-binding</keyword>
<protein>
    <recommendedName>
        <fullName evidence="3">C2H2-type domain-containing protein</fullName>
    </recommendedName>
</protein>
<evidence type="ECO:0000313" key="4">
    <source>
        <dbReference type="EMBL" id="KAJ8654571.1"/>
    </source>
</evidence>
<dbReference type="InterPro" id="IPR013087">
    <property type="entry name" value="Znf_C2H2_type"/>
</dbReference>
<dbReference type="RefSeq" id="XP_058339485.1">
    <property type="nucleotide sequence ID" value="XM_058489739.1"/>
</dbReference>
<evidence type="ECO:0000256" key="1">
    <source>
        <dbReference type="PROSITE-ProRule" id="PRU00042"/>
    </source>
</evidence>
<evidence type="ECO:0000256" key="2">
    <source>
        <dbReference type="SAM" id="MobiDB-lite"/>
    </source>
</evidence>
<feature type="domain" description="C2H2-type" evidence="3">
    <location>
        <begin position="2"/>
        <end position="30"/>
    </location>
</feature>
<proteinExistence type="predicted"/>
<feature type="compositionally biased region" description="Low complexity" evidence="2">
    <location>
        <begin position="104"/>
        <end position="122"/>
    </location>
</feature>
<dbReference type="AlphaFoldDB" id="A0AAD7UX49"/>
<reference evidence="4 5" key="1">
    <citation type="submission" date="2023-03" db="EMBL/GenBank/DDBJ databases">
        <title>Genome sequence of Lichtheimia ornata CBS 291.66.</title>
        <authorList>
            <person name="Mohabir J.T."/>
            <person name="Shea T.P."/>
            <person name="Kurbessoian T."/>
            <person name="Berby B."/>
            <person name="Fontaine J."/>
            <person name="Livny J."/>
            <person name="Gnirke A."/>
            <person name="Stajich J.E."/>
            <person name="Cuomo C.A."/>
        </authorList>
    </citation>
    <scope>NUCLEOTIDE SEQUENCE [LARGE SCALE GENOMIC DNA]</scope>
    <source>
        <strain evidence="4">CBS 291.66</strain>
    </source>
</reference>
<comment type="caution">
    <text evidence="4">The sequence shown here is derived from an EMBL/GenBank/DDBJ whole genome shotgun (WGS) entry which is preliminary data.</text>
</comment>
<name>A0AAD7UX49_9FUNG</name>
<dbReference type="EMBL" id="JARTCD010000059">
    <property type="protein sequence ID" value="KAJ8654571.1"/>
    <property type="molecule type" value="Genomic_DNA"/>
</dbReference>
<keyword evidence="5" id="KW-1185">Reference proteome</keyword>
<dbReference type="GO" id="GO:0008270">
    <property type="term" value="F:zinc ion binding"/>
    <property type="evidence" value="ECO:0007669"/>
    <property type="project" value="UniProtKB-KW"/>
</dbReference>
<evidence type="ECO:0000313" key="5">
    <source>
        <dbReference type="Proteomes" id="UP001234581"/>
    </source>
</evidence>
<dbReference type="PROSITE" id="PS00028">
    <property type="entry name" value="ZINC_FINGER_C2H2_1"/>
    <property type="match status" value="1"/>
</dbReference>
<accession>A0AAD7UX49</accession>
<dbReference type="GeneID" id="83217158"/>
<sequence>MHTCNPCRITFDSYPELDEHRRTNHQDEVLLRFISQGGWTTKVKRQRDTCFHCPCGVFRHRDSKETRRHAKNCKLASMPETRVMRTTRRTLRSSRQRRPPQRQPSPSSSSSSSSSPSSSSRSDGGDHSNNNEQQGGDQDNHPNARMEALASAAGAVRSSSSEESSTTTHGMLTRGRARATTPTTTTDLFQQVTSLVAADTRSPIHLLQSNQHHHREPRLFSSQRGALRFSFDVLHGHHVNRRIVSIHIALHSSMIDVLTMARIITRVCDSVPGGGAPTSIRIWRPSSFSS</sequence>
<feature type="region of interest" description="Disordered" evidence="2">
    <location>
        <begin position="76"/>
        <end position="182"/>
    </location>
</feature>
<keyword evidence="1" id="KW-0863">Zinc-finger</keyword>
<dbReference type="Proteomes" id="UP001234581">
    <property type="component" value="Unassembled WGS sequence"/>
</dbReference>
<organism evidence="4 5">
    <name type="scientific">Lichtheimia ornata</name>
    <dbReference type="NCBI Taxonomy" id="688661"/>
    <lineage>
        <taxon>Eukaryota</taxon>
        <taxon>Fungi</taxon>
        <taxon>Fungi incertae sedis</taxon>
        <taxon>Mucoromycota</taxon>
        <taxon>Mucoromycotina</taxon>
        <taxon>Mucoromycetes</taxon>
        <taxon>Mucorales</taxon>
        <taxon>Lichtheimiaceae</taxon>
        <taxon>Lichtheimia</taxon>
    </lineage>
</organism>
<gene>
    <name evidence="4" type="ORF">O0I10_009753</name>
</gene>